<comment type="pathway">
    <text evidence="3 15">Amino-acid biosynthesis; L-isoleucine biosynthesis; L-isoleucine from 2-oxobutanoate: step 4/4.</text>
</comment>
<sequence>MAKINEAKKIWIDGKLIDWKDATVHVLTHSLHYGNAVFEGVRAYQTDKGIAIFRLEEHTKRLINSAKACLINIPYSYEELLKAQIDVVKANDFTDTVYLRPLVFLGYGSMGVSHKGSPTQVAMVAWQWGAYMGEEALKKGIKVKISSWAKPAPNAMMAKAKASANYFNSQMANFEALEAGYDEALLLDASGFVAEGSGECFFIVKDGVIITPPNDTSLESITQATVIEIAKDLGFKVERRRISRDEVYTSDEAFFTGTAAEVTPITNIDARVIGSGEMGEITSKLQKAYFAAVRGEDSRYEHYLTYVK</sequence>
<evidence type="ECO:0000256" key="9">
    <source>
        <dbReference type="ARBA" id="ARBA00022679"/>
    </source>
</evidence>
<dbReference type="GO" id="GO:0005829">
    <property type="term" value="C:cytosol"/>
    <property type="evidence" value="ECO:0007669"/>
    <property type="project" value="TreeGrafter"/>
</dbReference>
<keyword evidence="10 15" id="KW-0663">Pyridoxal phosphate</keyword>
<dbReference type="GO" id="GO:0009097">
    <property type="term" value="P:isoleucine biosynthetic process"/>
    <property type="evidence" value="ECO:0007669"/>
    <property type="project" value="UniProtKB-UniPathway"/>
</dbReference>
<dbReference type="Pfam" id="PF01063">
    <property type="entry name" value="Aminotran_4"/>
    <property type="match status" value="1"/>
</dbReference>
<dbReference type="InterPro" id="IPR050571">
    <property type="entry name" value="Class-IV_PLP-Dep_Aminotrnsfr"/>
</dbReference>
<accession>A0A7M1LGT2</accession>
<comment type="catalytic activity">
    <reaction evidence="13 15">
        <text>L-isoleucine + 2-oxoglutarate = (S)-3-methyl-2-oxopentanoate + L-glutamate</text>
        <dbReference type="Rhea" id="RHEA:24801"/>
        <dbReference type="ChEBI" id="CHEBI:16810"/>
        <dbReference type="ChEBI" id="CHEBI:29985"/>
        <dbReference type="ChEBI" id="CHEBI:35146"/>
        <dbReference type="ChEBI" id="CHEBI:58045"/>
        <dbReference type="EC" id="2.6.1.42"/>
    </reaction>
</comment>
<evidence type="ECO:0000256" key="3">
    <source>
        <dbReference type="ARBA" id="ARBA00004824"/>
    </source>
</evidence>
<dbReference type="InterPro" id="IPR036038">
    <property type="entry name" value="Aminotransferase-like"/>
</dbReference>
<evidence type="ECO:0000256" key="8">
    <source>
        <dbReference type="ARBA" id="ARBA00022605"/>
    </source>
</evidence>
<evidence type="ECO:0000313" key="17">
    <source>
        <dbReference type="Proteomes" id="UP000594749"/>
    </source>
</evidence>
<evidence type="ECO:0000256" key="15">
    <source>
        <dbReference type="RuleBase" id="RU364094"/>
    </source>
</evidence>
<dbReference type="Gene3D" id="3.30.470.10">
    <property type="match status" value="1"/>
</dbReference>
<dbReference type="InterPro" id="IPR033939">
    <property type="entry name" value="BCAT_family"/>
</dbReference>
<protein>
    <recommendedName>
        <fullName evidence="15">Branched-chain-amino-acid aminotransferase</fullName>
        <shortName evidence="15">BCAT</shortName>
        <ecNumber evidence="15">2.6.1.42</ecNumber>
    </recommendedName>
</protein>
<comment type="similarity">
    <text evidence="6 15">Belongs to the class-IV pyridoxal-phosphate-dependent aminotransferase family.</text>
</comment>
<dbReference type="InterPro" id="IPR001544">
    <property type="entry name" value="Aminotrans_IV"/>
</dbReference>
<dbReference type="EC" id="2.6.1.42" evidence="15"/>
<comment type="cofactor">
    <cofactor evidence="1 15">
        <name>pyridoxal 5'-phosphate</name>
        <dbReference type="ChEBI" id="CHEBI:597326"/>
    </cofactor>
</comment>
<reference evidence="16 17" key="1">
    <citation type="submission" date="2020-10" db="EMBL/GenBank/DDBJ databases">
        <title>Campylobacter and Helicobacter PacBio genomes.</title>
        <authorList>
            <person name="Lane C."/>
        </authorList>
    </citation>
    <scope>NUCLEOTIDE SEQUENCE [LARGE SCALE GENOMIC DNA]</scope>
    <source>
        <strain evidence="16 17">2016D-0077</strain>
    </source>
</reference>
<dbReference type="FunFam" id="3.20.10.10:FF:000002">
    <property type="entry name" value="D-alanine aminotransferase"/>
    <property type="match status" value="1"/>
</dbReference>
<evidence type="ECO:0000256" key="6">
    <source>
        <dbReference type="ARBA" id="ARBA00009320"/>
    </source>
</evidence>
<name>A0A7M1LGT2_9BACT</name>
<evidence type="ECO:0000256" key="14">
    <source>
        <dbReference type="ARBA" id="ARBA00049229"/>
    </source>
</evidence>
<dbReference type="NCBIfam" id="NF005146">
    <property type="entry name" value="PRK06606.1"/>
    <property type="match status" value="1"/>
</dbReference>
<dbReference type="PANTHER" id="PTHR42743:SF11">
    <property type="entry name" value="AMINODEOXYCHORISMATE LYASE"/>
    <property type="match status" value="1"/>
</dbReference>
<evidence type="ECO:0000256" key="7">
    <source>
        <dbReference type="ARBA" id="ARBA00022576"/>
    </source>
</evidence>
<comment type="pathway">
    <text evidence="4 15">Amino-acid biosynthesis; L-valine biosynthesis; L-valine from pyruvate: step 4/4.</text>
</comment>
<evidence type="ECO:0000256" key="1">
    <source>
        <dbReference type="ARBA" id="ARBA00001933"/>
    </source>
</evidence>
<comment type="pathway">
    <text evidence="5 15">Amino-acid biosynthesis; L-leucine biosynthesis; L-leucine from 3-methyl-2-oxobutanoate: step 4/4.</text>
</comment>
<keyword evidence="8 15" id="KW-0028">Amino-acid biosynthesis</keyword>
<dbReference type="UniPathway" id="UPA00049">
    <property type="reaction ID" value="UER00062"/>
</dbReference>
<dbReference type="GO" id="GO:0004084">
    <property type="term" value="F:branched-chain-amino-acid transaminase activity"/>
    <property type="evidence" value="ECO:0007669"/>
    <property type="project" value="UniProtKB-EC"/>
</dbReference>
<dbReference type="PANTHER" id="PTHR42743">
    <property type="entry name" value="AMINO-ACID AMINOTRANSFERASE"/>
    <property type="match status" value="1"/>
</dbReference>
<dbReference type="GO" id="GO:0009099">
    <property type="term" value="P:L-valine biosynthetic process"/>
    <property type="evidence" value="ECO:0007669"/>
    <property type="project" value="UniProtKB-UniPathway"/>
</dbReference>
<comment type="function">
    <text evidence="2 15">Acts on leucine, isoleucine and valine.</text>
</comment>
<evidence type="ECO:0000256" key="10">
    <source>
        <dbReference type="ARBA" id="ARBA00022898"/>
    </source>
</evidence>
<comment type="catalytic activity">
    <reaction evidence="12 15">
        <text>L-valine + 2-oxoglutarate = 3-methyl-2-oxobutanoate + L-glutamate</text>
        <dbReference type="Rhea" id="RHEA:24813"/>
        <dbReference type="ChEBI" id="CHEBI:11851"/>
        <dbReference type="ChEBI" id="CHEBI:16810"/>
        <dbReference type="ChEBI" id="CHEBI:29985"/>
        <dbReference type="ChEBI" id="CHEBI:57762"/>
        <dbReference type="EC" id="2.6.1.42"/>
    </reaction>
</comment>
<dbReference type="Gene3D" id="3.20.10.10">
    <property type="entry name" value="D-amino Acid Aminotransferase, subunit A, domain 2"/>
    <property type="match status" value="1"/>
</dbReference>
<dbReference type="Proteomes" id="UP000594749">
    <property type="component" value="Chromosome"/>
</dbReference>
<dbReference type="UniPathway" id="UPA00047">
    <property type="reaction ID" value="UER00058"/>
</dbReference>
<proteinExistence type="inferred from homology"/>
<dbReference type="InterPro" id="IPR005785">
    <property type="entry name" value="B_amino_transI"/>
</dbReference>
<keyword evidence="7 15" id="KW-0032">Aminotransferase</keyword>
<evidence type="ECO:0000313" key="16">
    <source>
        <dbReference type="EMBL" id="QOQ87768.1"/>
    </source>
</evidence>
<dbReference type="AlphaFoldDB" id="A0A7M1LGT2"/>
<dbReference type="UniPathway" id="UPA00048">
    <property type="reaction ID" value="UER00073"/>
</dbReference>
<dbReference type="CDD" id="cd01557">
    <property type="entry name" value="BCAT_beta_family"/>
    <property type="match status" value="1"/>
</dbReference>
<dbReference type="InterPro" id="IPR043132">
    <property type="entry name" value="BCAT-like_C"/>
</dbReference>
<keyword evidence="9 15" id="KW-0808">Transferase</keyword>
<evidence type="ECO:0000256" key="4">
    <source>
        <dbReference type="ARBA" id="ARBA00004931"/>
    </source>
</evidence>
<evidence type="ECO:0000256" key="12">
    <source>
        <dbReference type="ARBA" id="ARBA00048212"/>
    </source>
</evidence>
<dbReference type="InterPro" id="IPR043131">
    <property type="entry name" value="BCAT-like_N"/>
</dbReference>
<organism evidence="16 17">
    <name type="scientific">Campylobacter corcagiensis</name>
    <dbReference type="NCBI Taxonomy" id="1448857"/>
    <lineage>
        <taxon>Bacteria</taxon>
        <taxon>Pseudomonadati</taxon>
        <taxon>Campylobacterota</taxon>
        <taxon>Epsilonproteobacteria</taxon>
        <taxon>Campylobacterales</taxon>
        <taxon>Campylobacteraceae</taxon>
        <taxon>Campylobacter</taxon>
    </lineage>
</organism>
<evidence type="ECO:0000256" key="11">
    <source>
        <dbReference type="ARBA" id="ARBA00023304"/>
    </source>
</evidence>
<keyword evidence="17" id="KW-1185">Reference proteome</keyword>
<dbReference type="GO" id="GO:0006532">
    <property type="term" value="P:aspartate biosynthetic process"/>
    <property type="evidence" value="ECO:0007669"/>
    <property type="project" value="TreeGrafter"/>
</dbReference>
<evidence type="ECO:0000256" key="13">
    <source>
        <dbReference type="ARBA" id="ARBA00048798"/>
    </source>
</evidence>
<dbReference type="EMBL" id="CP063078">
    <property type="protein sequence ID" value="QOQ87768.1"/>
    <property type="molecule type" value="Genomic_DNA"/>
</dbReference>
<dbReference type="NCBIfam" id="TIGR01122">
    <property type="entry name" value="ilvE_I"/>
    <property type="match status" value="1"/>
</dbReference>
<evidence type="ECO:0000256" key="2">
    <source>
        <dbReference type="ARBA" id="ARBA00003109"/>
    </source>
</evidence>
<dbReference type="GO" id="GO:0009098">
    <property type="term" value="P:L-leucine biosynthetic process"/>
    <property type="evidence" value="ECO:0007669"/>
    <property type="project" value="UniProtKB-UniPathway"/>
</dbReference>
<dbReference type="SUPFAM" id="SSF56752">
    <property type="entry name" value="D-aminoacid aminotransferase-like PLP-dependent enzymes"/>
    <property type="match status" value="1"/>
</dbReference>
<evidence type="ECO:0000256" key="5">
    <source>
        <dbReference type="ARBA" id="ARBA00005072"/>
    </source>
</evidence>
<gene>
    <name evidence="15" type="primary">ilvE</name>
    <name evidence="16" type="ORF">IMC76_02870</name>
</gene>
<keyword evidence="11 15" id="KW-0100">Branched-chain amino acid biosynthesis</keyword>
<comment type="catalytic activity">
    <reaction evidence="14 15">
        <text>L-leucine + 2-oxoglutarate = 4-methyl-2-oxopentanoate + L-glutamate</text>
        <dbReference type="Rhea" id="RHEA:18321"/>
        <dbReference type="ChEBI" id="CHEBI:16810"/>
        <dbReference type="ChEBI" id="CHEBI:17865"/>
        <dbReference type="ChEBI" id="CHEBI:29985"/>
        <dbReference type="ChEBI" id="CHEBI:57427"/>
        <dbReference type="EC" id="2.6.1.42"/>
    </reaction>
</comment>
<dbReference type="OrthoDB" id="9804984at2"/>